<dbReference type="AlphaFoldDB" id="A0A1G8TCT2"/>
<dbReference type="Gene3D" id="1.10.10.10">
    <property type="entry name" value="Winged helix-like DNA-binding domain superfamily/Winged helix DNA-binding domain"/>
    <property type="match status" value="1"/>
</dbReference>
<gene>
    <name evidence="5" type="ORF">SAMN04487993_102913</name>
</gene>
<dbReference type="CDD" id="cd07377">
    <property type="entry name" value="WHTH_GntR"/>
    <property type="match status" value="1"/>
</dbReference>
<dbReference type="InterPro" id="IPR036390">
    <property type="entry name" value="WH_DNA-bd_sf"/>
</dbReference>
<dbReference type="GO" id="GO:0003700">
    <property type="term" value="F:DNA-binding transcription factor activity"/>
    <property type="evidence" value="ECO:0007669"/>
    <property type="project" value="InterPro"/>
</dbReference>
<dbReference type="PROSITE" id="PS50949">
    <property type="entry name" value="HTH_GNTR"/>
    <property type="match status" value="1"/>
</dbReference>
<dbReference type="PANTHER" id="PTHR43537:SF45">
    <property type="entry name" value="GNTR FAMILY REGULATORY PROTEIN"/>
    <property type="match status" value="1"/>
</dbReference>
<protein>
    <submittedName>
        <fullName evidence="5">DNA-binding transcriptional regulator, GntR family</fullName>
    </submittedName>
</protein>
<dbReference type="PANTHER" id="PTHR43537">
    <property type="entry name" value="TRANSCRIPTIONAL REGULATOR, GNTR FAMILY"/>
    <property type="match status" value="1"/>
</dbReference>
<evidence type="ECO:0000313" key="5">
    <source>
        <dbReference type="EMBL" id="SDJ39318.1"/>
    </source>
</evidence>
<organism evidence="5 6">
    <name type="scientific">Salipiger marinus</name>
    <dbReference type="NCBI Taxonomy" id="555512"/>
    <lineage>
        <taxon>Bacteria</taxon>
        <taxon>Pseudomonadati</taxon>
        <taxon>Pseudomonadota</taxon>
        <taxon>Alphaproteobacteria</taxon>
        <taxon>Rhodobacterales</taxon>
        <taxon>Roseobacteraceae</taxon>
        <taxon>Salipiger</taxon>
    </lineage>
</organism>
<evidence type="ECO:0000256" key="1">
    <source>
        <dbReference type="ARBA" id="ARBA00023015"/>
    </source>
</evidence>
<dbReference type="InterPro" id="IPR036388">
    <property type="entry name" value="WH-like_DNA-bd_sf"/>
</dbReference>
<dbReference type="InterPro" id="IPR000524">
    <property type="entry name" value="Tscrpt_reg_HTH_GntR"/>
</dbReference>
<dbReference type="SMART" id="SM00345">
    <property type="entry name" value="HTH_GNTR"/>
    <property type="match status" value="1"/>
</dbReference>
<evidence type="ECO:0000256" key="2">
    <source>
        <dbReference type="ARBA" id="ARBA00023125"/>
    </source>
</evidence>
<feature type="domain" description="HTH gntR-type" evidence="4">
    <location>
        <begin position="17"/>
        <end position="84"/>
    </location>
</feature>
<dbReference type="STRING" id="555512.SAMN04487993_102913"/>
<dbReference type="Gene3D" id="1.20.120.530">
    <property type="entry name" value="GntR ligand-binding domain-like"/>
    <property type="match status" value="1"/>
</dbReference>
<evidence type="ECO:0000259" key="4">
    <source>
        <dbReference type="PROSITE" id="PS50949"/>
    </source>
</evidence>
<dbReference type="SUPFAM" id="SSF48008">
    <property type="entry name" value="GntR ligand-binding domain-like"/>
    <property type="match status" value="1"/>
</dbReference>
<dbReference type="InterPro" id="IPR008920">
    <property type="entry name" value="TF_FadR/GntR_C"/>
</dbReference>
<keyword evidence="1" id="KW-0805">Transcription regulation</keyword>
<dbReference type="GO" id="GO:0003677">
    <property type="term" value="F:DNA binding"/>
    <property type="evidence" value="ECO:0007669"/>
    <property type="project" value="UniProtKB-KW"/>
</dbReference>
<accession>A0A1G8TCT2</accession>
<sequence>MLPKREGPHRMAEAAKSTRVEAAYERLKGEIRTNRMPPGFQAPEPEIALRLGMSRTPVREALIRLEAEGLVELIPRRGVRVLPIRAEDMREIYQILTSLEPDAAARYAETRPSDQELAPLEQATADMEAALESEDLDTWAEADDRFHQILLDLQGNRRLKDFVRALYDQAHRARVVTMRMRGPPHRSTQEHREILNYLRAGDGDSVRRLFKQHRTRSAEELLAILEKYKLGQL</sequence>
<dbReference type="Pfam" id="PF07729">
    <property type="entry name" value="FCD"/>
    <property type="match status" value="1"/>
</dbReference>
<dbReference type="Proteomes" id="UP000199093">
    <property type="component" value="Unassembled WGS sequence"/>
</dbReference>
<keyword evidence="2 5" id="KW-0238">DNA-binding</keyword>
<keyword evidence="3" id="KW-0804">Transcription</keyword>
<dbReference type="Pfam" id="PF00392">
    <property type="entry name" value="GntR"/>
    <property type="match status" value="1"/>
</dbReference>
<dbReference type="EMBL" id="FNEJ01000029">
    <property type="protein sequence ID" value="SDJ39318.1"/>
    <property type="molecule type" value="Genomic_DNA"/>
</dbReference>
<dbReference type="InterPro" id="IPR011711">
    <property type="entry name" value="GntR_C"/>
</dbReference>
<name>A0A1G8TCT2_9RHOB</name>
<dbReference type="PRINTS" id="PR00035">
    <property type="entry name" value="HTHGNTR"/>
</dbReference>
<dbReference type="SUPFAM" id="SSF46785">
    <property type="entry name" value="Winged helix' DNA-binding domain"/>
    <property type="match status" value="1"/>
</dbReference>
<evidence type="ECO:0000313" key="6">
    <source>
        <dbReference type="Proteomes" id="UP000199093"/>
    </source>
</evidence>
<dbReference type="SMART" id="SM00895">
    <property type="entry name" value="FCD"/>
    <property type="match status" value="1"/>
</dbReference>
<evidence type="ECO:0000256" key="3">
    <source>
        <dbReference type="ARBA" id="ARBA00023163"/>
    </source>
</evidence>
<keyword evidence="6" id="KW-1185">Reference proteome</keyword>
<proteinExistence type="predicted"/>
<reference evidence="5 6" key="1">
    <citation type="submission" date="2016-10" db="EMBL/GenBank/DDBJ databases">
        <authorList>
            <person name="de Groot N.N."/>
        </authorList>
    </citation>
    <scope>NUCLEOTIDE SEQUENCE [LARGE SCALE GENOMIC DNA]</scope>
    <source>
        <strain evidence="5 6">DSM 26424</strain>
    </source>
</reference>